<evidence type="ECO:0000256" key="11">
    <source>
        <dbReference type="ARBA" id="ARBA00023136"/>
    </source>
</evidence>
<evidence type="ECO:0000313" key="22">
    <source>
        <dbReference type="Proteomes" id="UP000261620"/>
    </source>
</evidence>
<proteinExistence type="inferred from homology"/>
<keyword evidence="14" id="KW-0325">Glycoprotein</keyword>
<feature type="domain" description="Interferon/interleukin receptor" evidence="20">
    <location>
        <begin position="134"/>
        <end position="234"/>
    </location>
</feature>
<dbReference type="PANTHER" id="PTHR20859:SF22">
    <property type="entry name" value="TISSUE FACTOR"/>
    <property type="match status" value="1"/>
</dbReference>
<comment type="subcellular location">
    <subcellularLocation>
        <location evidence="2">Membrane</location>
        <topology evidence="2">Single-pass type I membrane protein</topology>
    </subcellularLocation>
</comment>
<evidence type="ECO:0000256" key="18">
    <source>
        <dbReference type="SAM" id="SignalP"/>
    </source>
</evidence>
<evidence type="ECO:0000256" key="13">
    <source>
        <dbReference type="ARBA" id="ARBA00023157"/>
    </source>
</evidence>
<dbReference type="InterPro" id="IPR036116">
    <property type="entry name" value="FN3_sf"/>
</dbReference>
<evidence type="ECO:0000256" key="7">
    <source>
        <dbReference type="ARBA" id="ARBA00022696"/>
    </source>
</evidence>
<sequence length="288" mass="32289">MASLKTVLCLGVCLSAWIICTADNNNAPKVENVRWVSLDFKTILTWTTTKSNHTYTVQFSEDNGDMRETPDCIELSDAECDLTNYLEPYDRTYTADVKTEPVSDDFDYILEEMPHTYSPPFNPYRDSNISAVKVTVEPVDESRVIINITDPLTGIHKSGKQLTIREILKNDLMYKISYYKSGSTGKRDIIAPSTVTEVSNLDAGQSYCFMVAAFIPSRPKVSQLGAWSVQSCTQRDPDILQELSLEAWVGAVFISLTVLIIIITVTVLCCRCCQQRNRRHTSQSSGPI</sequence>
<dbReference type="InterPro" id="IPR050650">
    <property type="entry name" value="Type-II_Cytokine-TF_Rcpt"/>
</dbReference>
<keyword evidence="11 17" id="KW-0472">Membrane</keyword>
<evidence type="ECO:0000256" key="10">
    <source>
        <dbReference type="ARBA" id="ARBA00023084"/>
    </source>
</evidence>
<evidence type="ECO:0000256" key="5">
    <source>
        <dbReference type="ARBA" id="ARBA00018722"/>
    </source>
</evidence>
<feature type="domain" description="Fibronectin type-III" evidence="19">
    <location>
        <begin position="10"/>
        <end position="101"/>
    </location>
</feature>
<reference evidence="21" key="1">
    <citation type="submission" date="2025-08" db="UniProtKB">
        <authorList>
            <consortium name="Ensembl"/>
        </authorList>
    </citation>
    <scope>IDENTIFICATION</scope>
</reference>
<keyword evidence="13" id="KW-1015">Disulfide bond</keyword>
<comment type="similarity">
    <text evidence="3">Belongs to the tissue factor family.</text>
</comment>
<keyword evidence="12" id="KW-0564">Palmitate</keyword>
<feature type="transmembrane region" description="Helical" evidence="17">
    <location>
        <begin position="247"/>
        <end position="270"/>
    </location>
</feature>
<dbReference type="GO" id="GO:0004896">
    <property type="term" value="F:cytokine receptor activity"/>
    <property type="evidence" value="ECO:0007669"/>
    <property type="project" value="TreeGrafter"/>
</dbReference>
<comment type="function">
    <text evidence="1">Initiates blood coagulation by forming a complex with circulating factor VII or VIIa. The [TF:VIIa] complex activates factors IX or X by specific limited proteolysis. TF plays a role in normal hemostasis by initiating the cell-surface assembly and propagation of the coagulation protease cascade.</text>
</comment>
<keyword evidence="15" id="KW-0449">Lipoprotein</keyword>
<dbReference type="AlphaFoldDB" id="A0A3Q4C070"/>
<dbReference type="Ensembl" id="ENSMMOT00000028912.1">
    <property type="protein sequence ID" value="ENSMMOP00000028432.1"/>
    <property type="gene ID" value="ENSMMOG00000021472.1"/>
</dbReference>
<reference evidence="21" key="2">
    <citation type="submission" date="2025-09" db="UniProtKB">
        <authorList>
            <consortium name="Ensembl"/>
        </authorList>
    </citation>
    <scope>IDENTIFICATION</scope>
</reference>
<evidence type="ECO:0000259" key="20">
    <source>
        <dbReference type="Pfam" id="PF09294"/>
    </source>
</evidence>
<dbReference type="InterPro" id="IPR015373">
    <property type="entry name" value="Interferon/interleukin_rcp_dom"/>
</dbReference>
<dbReference type="Gene3D" id="2.60.40.10">
    <property type="entry name" value="Immunoglobulins"/>
    <property type="match status" value="2"/>
</dbReference>
<evidence type="ECO:0000256" key="15">
    <source>
        <dbReference type="ARBA" id="ARBA00023288"/>
    </source>
</evidence>
<dbReference type="SUPFAM" id="SSF49265">
    <property type="entry name" value="Fibronectin type III"/>
    <property type="match status" value="2"/>
</dbReference>
<keyword evidence="9 17" id="KW-1133">Transmembrane helix</keyword>
<evidence type="ECO:0000313" key="21">
    <source>
        <dbReference type="Ensembl" id="ENSMMOP00000028432.1"/>
    </source>
</evidence>
<dbReference type="InterPro" id="IPR001187">
    <property type="entry name" value="Tissue_factor"/>
</dbReference>
<keyword evidence="22" id="KW-1185">Reference proteome</keyword>
<evidence type="ECO:0000256" key="17">
    <source>
        <dbReference type="SAM" id="Phobius"/>
    </source>
</evidence>
<evidence type="ECO:0000256" key="8">
    <source>
        <dbReference type="ARBA" id="ARBA00022729"/>
    </source>
</evidence>
<dbReference type="Pfam" id="PF09294">
    <property type="entry name" value="Interfer-bind"/>
    <property type="match status" value="1"/>
</dbReference>
<keyword evidence="7" id="KW-0356">Hemostasis</keyword>
<evidence type="ECO:0000256" key="9">
    <source>
        <dbReference type="ARBA" id="ARBA00022989"/>
    </source>
</evidence>
<dbReference type="PRINTS" id="PR00346">
    <property type="entry name" value="TISSUEFACTOR"/>
</dbReference>
<dbReference type="FunFam" id="2.60.40.10:FF:000899">
    <property type="entry name" value="Tissue factor"/>
    <property type="match status" value="1"/>
</dbReference>
<evidence type="ECO:0000256" key="12">
    <source>
        <dbReference type="ARBA" id="ARBA00023139"/>
    </source>
</evidence>
<organism evidence="21 22">
    <name type="scientific">Mola mola</name>
    <name type="common">Ocean sunfish</name>
    <name type="synonym">Tetraodon mola</name>
    <dbReference type="NCBI Taxonomy" id="94237"/>
    <lineage>
        <taxon>Eukaryota</taxon>
        <taxon>Metazoa</taxon>
        <taxon>Chordata</taxon>
        <taxon>Craniata</taxon>
        <taxon>Vertebrata</taxon>
        <taxon>Euteleostomi</taxon>
        <taxon>Actinopterygii</taxon>
        <taxon>Neopterygii</taxon>
        <taxon>Teleostei</taxon>
        <taxon>Neoteleostei</taxon>
        <taxon>Acanthomorphata</taxon>
        <taxon>Eupercaria</taxon>
        <taxon>Tetraodontiformes</taxon>
        <taxon>Molidae</taxon>
        <taxon>Mola</taxon>
    </lineage>
</organism>
<evidence type="ECO:0000256" key="4">
    <source>
        <dbReference type="ARBA" id="ARBA00011184"/>
    </source>
</evidence>
<protein>
    <recommendedName>
        <fullName evidence="5">Tissue factor</fullName>
    </recommendedName>
    <alternativeName>
        <fullName evidence="16">Coagulation factor III</fullName>
    </alternativeName>
</protein>
<evidence type="ECO:0000256" key="2">
    <source>
        <dbReference type="ARBA" id="ARBA00004479"/>
    </source>
</evidence>
<evidence type="ECO:0000256" key="1">
    <source>
        <dbReference type="ARBA" id="ARBA00002201"/>
    </source>
</evidence>
<dbReference type="Pfam" id="PF01108">
    <property type="entry name" value="Tissue_fac"/>
    <property type="match status" value="1"/>
</dbReference>
<dbReference type="InterPro" id="IPR003961">
    <property type="entry name" value="FN3_dom"/>
</dbReference>
<feature type="chain" id="PRO_5018649821" description="Tissue factor" evidence="18">
    <location>
        <begin position="23"/>
        <end position="288"/>
    </location>
</feature>
<evidence type="ECO:0000256" key="3">
    <source>
        <dbReference type="ARBA" id="ARBA00009197"/>
    </source>
</evidence>
<evidence type="ECO:0000259" key="19">
    <source>
        <dbReference type="Pfam" id="PF01108"/>
    </source>
</evidence>
<dbReference type="InterPro" id="IPR013783">
    <property type="entry name" value="Ig-like_fold"/>
</dbReference>
<dbReference type="PANTHER" id="PTHR20859">
    <property type="entry name" value="INTERFERON/INTERLEUKIN RECEPTOR"/>
    <property type="match status" value="1"/>
</dbReference>
<dbReference type="OMA" id="NPYRESN"/>
<dbReference type="Proteomes" id="UP000261620">
    <property type="component" value="Unplaced"/>
</dbReference>
<evidence type="ECO:0000256" key="16">
    <source>
        <dbReference type="ARBA" id="ARBA00031171"/>
    </source>
</evidence>
<evidence type="ECO:0000256" key="14">
    <source>
        <dbReference type="ARBA" id="ARBA00023180"/>
    </source>
</evidence>
<keyword evidence="6 17" id="KW-0812">Transmembrane</keyword>
<evidence type="ECO:0000256" key="6">
    <source>
        <dbReference type="ARBA" id="ARBA00022692"/>
    </source>
</evidence>
<name>A0A3Q4C070_MOLML</name>
<dbReference type="GO" id="GO:0007596">
    <property type="term" value="P:blood coagulation"/>
    <property type="evidence" value="ECO:0007669"/>
    <property type="project" value="UniProtKB-KW"/>
</dbReference>
<dbReference type="GO" id="GO:0005886">
    <property type="term" value="C:plasma membrane"/>
    <property type="evidence" value="ECO:0007669"/>
    <property type="project" value="TreeGrafter"/>
</dbReference>
<feature type="signal peptide" evidence="18">
    <location>
        <begin position="1"/>
        <end position="22"/>
    </location>
</feature>
<keyword evidence="8 18" id="KW-0732">Signal</keyword>
<comment type="subunit">
    <text evidence="4">Interacts with HSPE; the interaction, inhibited by heparin, promotes the generation of activated factor X and activates coagulation in the presence of activated factor VII.</text>
</comment>
<dbReference type="STRING" id="94237.ENSMMOP00000028432"/>
<keyword evidence="10" id="KW-0094">Blood coagulation</keyword>
<accession>A0A3Q4C070</accession>